<protein>
    <recommendedName>
        <fullName evidence="4">DUF4283 domain-containing protein</fullName>
    </recommendedName>
</protein>
<dbReference type="InterPro" id="IPR040256">
    <property type="entry name" value="At4g02000-like"/>
</dbReference>
<dbReference type="EMBL" id="CAMGYJ010000002">
    <property type="protein sequence ID" value="CAI0382477.1"/>
    <property type="molecule type" value="Genomic_DNA"/>
</dbReference>
<dbReference type="Proteomes" id="UP001154282">
    <property type="component" value="Unassembled WGS sequence"/>
</dbReference>
<organism evidence="2 3">
    <name type="scientific">Linum tenue</name>
    <dbReference type="NCBI Taxonomy" id="586396"/>
    <lineage>
        <taxon>Eukaryota</taxon>
        <taxon>Viridiplantae</taxon>
        <taxon>Streptophyta</taxon>
        <taxon>Embryophyta</taxon>
        <taxon>Tracheophyta</taxon>
        <taxon>Spermatophyta</taxon>
        <taxon>Magnoliopsida</taxon>
        <taxon>eudicotyledons</taxon>
        <taxon>Gunneridae</taxon>
        <taxon>Pentapetalae</taxon>
        <taxon>rosids</taxon>
        <taxon>fabids</taxon>
        <taxon>Malpighiales</taxon>
        <taxon>Linaceae</taxon>
        <taxon>Linum</taxon>
    </lineage>
</organism>
<accession>A0AAV0HC63</accession>
<dbReference type="PANTHER" id="PTHR31286:SF99">
    <property type="entry name" value="DUF4283 DOMAIN-CONTAINING PROTEIN"/>
    <property type="match status" value="1"/>
</dbReference>
<evidence type="ECO:0008006" key="4">
    <source>
        <dbReference type="Google" id="ProtNLM"/>
    </source>
</evidence>
<evidence type="ECO:0000313" key="2">
    <source>
        <dbReference type="EMBL" id="CAI0382477.1"/>
    </source>
</evidence>
<feature type="compositionally biased region" description="Basic and acidic residues" evidence="1">
    <location>
        <begin position="205"/>
        <end position="215"/>
    </location>
</feature>
<feature type="region of interest" description="Disordered" evidence="1">
    <location>
        <begin position="163"/>
        <end position="276"/>
    </location>
</feature>
<comment type="caution">
    <text evidence="2">The sequence shown here is derived from an EMBL/GenBank/DDBJ whole genome shotgun (WGS) entry which is preliminary data.</text>
</comment>
<feature type="compositionally biased region" description="Basic and acidic residues" evidence="1">
    <location>
        <begin position="252"/>
        <end position="267"/>
    </location>
</feature>
<feature type="compositionally biased region" description="Basic and acidic residues" evidence="1">
    <location>
        <begin position="223"/>
        <end position="239"/>
    </location>
</feature>
<sequence>MVWVQLPDLTPEFFNQLAVMRIAEHIGKPVRVDRATLEGASMNYARVCVEVDLTRPLLSKYKVEGVEYMITYEGLFNVCFDCGRYGAKTSACSCKLPTAMETVQEAVETMATVGDQEINQKPPLYGEWMIAKRKNRKPSMNPSNANNTYVPRKASGIQYEVLSEETGDNEEKKAVGSKGTVVRTEVPSGNRHMEIQGQKKVGGKKSQENQQEKRVVTSGNNEKNAHDLRSGREVEKDKQTQLNLKANPADARPAHANEIKLGKDKKGNKNLNGPRK</sequence>
<evidence type="ECO:0000313" key="3">
    <source>
        <dbReference type="Proteomes" id="UP001154282"/>
    </source>
</evidence>
<reference evidence="2" key="1">
    <citation type="submission" date="2022-08" db="EMBL/GenBank/DDBJ databases">
        <authorList>
            <person name="Gutierrez-Valencia J."/>
        </authorList>
    </citation>
    <scope>NUCLEOTIDE SEQUENCE</scope>
</reference>
<evidence type="ECO:0000256" key="1">
    <source>
        <dbReference type="SAM" id="MobiDB-lite"/>
    </source>
</evidence>
<name>A0AAV0HC63_9ROSI</name>
<dbReference type="AlphaFoldDB" id="A0AAV0HC63"/>
<proteinExistence type="predicted"/>
<gene>
    <name evidence="2" type="ORF">LITE_LOCUS3582</name>
</gene>
<keyword evidence="3" id="KW-1185">Reference proteome</keyword>
<dbReference type="PANTHER" id="PTHR31286">
    <property type="entry name" value="GLYCINE-RICH CELL WALL STRUCTURAL PROTEIN 1.8-LIKE"/>
    <property type="match status" value="1"/>
</dbReference>